<reference evidence="3 4" key="1">
    <citation type="submission" date="2019-04" db="EMBL/GenBank/DDBJ databases">
        <authorList>
            <consortium name="DOE Joint Genome Institute"/>
            <person name="Mondo S."/>
            <person name="Kjaerbolling I."/>
            <person name="Vesth T."/>
            <person name="Frisvad J.C."/>
            <person name="Nybo J.L."/>
            <person name="Theobald S."/>
            <person name="Kildgaard S."/>
            <person name="Isbrandt T."/>
            <person name="Kuo A."/>
            <person name="Sato A."/>
            <person name="Lyhne E.K."/>
            <person name="Kogle M.E."/>
            <person name="Wiebenga A."/>
            <person name="Kun R.S."/>
            <person name="Lubbers R.J."/>
            <person name="Makela M.R."/>
            <person name="Barry K."/>
            <person name="Chovatia M."/>
            <person name="Clum A."/>
            <person name="Daum C."/>
            <person name="Haridas S."/>
            <person name="He G."/>
            <person name="LaButti K."/>
            <person name="Lipzen A."/>
            <person name="Riley R."/>
            <person name="Salamov A."/>
            <person name="Simmons B.A."/>
            <person name="Magnuson J.K."/>
            <person name="Henrissat B."/>
            <person name="Mortensen U.H."/>
            <person name="Larsen T.O."/>
            <person name="Devries R.P."/>
            <person name="Grigoriev I.V."/>
            <person name="Machida M."/>
            <person name="Baker S.E."/>
            <person name="Andersen M.R."/>
            <person name="Cantor M.N."/>
            <person name="Hua S.X."/>
        </authorList>
    </citation>
    <scope>NUCLEOTIDE SEQUENCE [LARGE SCALE GENOMIC DNA]</scope>
    <source>
        <strain evidence="3 4">CBS 117616</strain>
    </source>
</reference>
<evidence type="ECO:0000256" key="1">
    <source>
        <dbReference type="ARBA" id="ARBA00038357"/>
    </source>
</evidence>
<evidence type="ECO:0000313" key="4">
    <source>
        <dbReference type="Proteomes" id="UP000325395"/>
    </source>
</evidence>
<dbReference type="InterPro" id="IPR050577">
    <property type="entry name" value="MAPR/NEUFC/NENF-like"/>
</dbReference>
<evidence type="ECO:0000313" key="3">
    <source>
        <dbReference type="EMBL" id="KAE8422854.1"/>
    </source>
</evidence>
<dbReference type="EMBL" id="ML735692">
    <property type="protein sequence ID" value="KAE8422854.1"/>
    <property type="molecule type" value="Genomic_DNA"/>
</dbReference>
<dbReference type="SMART" id="SM01117">
    <property type="entry name" value="Cyt-b5"/>
    <property type="match status" value="1"/>
</dbReference>
<proteinExistence type="inferred from homology"/>
<keyword evidence="4" id="KW-1185">Reference proteome</keyword>
<organism evidence="3 4">
    <name type="scientific">Aspergillus pseudocaelatus</name>
    <dbReference type="NCBI Taxonomy" id="1825620"/>
    <lineage>
        <taxon>Eukaryota</taxon>
        <taxon>Fungi</taxon>
        <taxon>Dikarya</taxon>
        <taxon>Ascomycota</taxon>
        <taxon>Pezizomycotina</taxon>
        <taxon>Eurotiomycetes</taxon>
        <taxon>Eurotiomycetidae</taxon>
        <taxon>Eurotiales</taxon>
        <taxon>Aspergillaceae</taxon>
        <taxon>Aspergillus</taxon>
        <taxon>Aspergillus subgen. Circumdati</taxon>
    </lineage>
</organism>
<dbReference type="InterPro" id="IPR001199">
    <property type="entry name" value="Cyt_B5-like_heme/steroid-bd"/>
</dbReference>
<sequence length="132" mass="14610">MSEHVDNLDPPKCDHISLENLAQSDGSDSNRPTLFAIKGVVFDVSTNPAFAPEGCYHVYAGKDPSRALALSSCNPADCRPEYDDLGDLEQTILNEWFDVYSKRYNIVGRCQKDNLEENSDGSDDADPFYVGN</sequence>
<name>A0ABQ6X0J4_9EURO</name>
<dbReference type="Gene3D" id="3.10.120.10">
    <property type="entry name" value="Cytochrome b5-like heme/steroid binding domain"/>
    <property type="match status" value="1"/>
</dbReference>
<dbReference type="SUPFAM" id="SSF55856">
    <property type="entry name" value="Cytochrome b5-like heme/steroid binding domain"/>
    <property type="match status" value="1"/>
</dbReference>
<dbReference type="PANTHER" id="PTHR10281">
    <property type="entry name" value="MEMBRANE-ASSOCIATED PROGESTERONE RECEPTOR COMPONENT-RELATED"/>
    <property type="match status" value="1"/>
</dbReference>
<comment type="similarity">
    <text evidence="1">Belongs to the cytochrome b5 family. MAPR subfamily.</text>
</comment>
<dbReference type="PANTHER" id="PTHR10281:SF115">
    <property type="entry name" value="BINDING PROTEIN, PUTATIVE (AFU_ORTHOLOGUE AFUA_4G06240)-RELATED"/>
    <property type="match status" value="1"/>
</dbReference>
<gene>
    <name evidence="3" type="ORF">BDV36DRAFT_279669</name>
</gene>
<dbReference type="InterPro" id="IPR036400">
    <property type="entry name" value="Cyt_B5-like_heme/steroid_sf"/>
</dbReference>
<protein>
    <submittedName>
        <fullName evidence="3">Cytochrome b5-like heme/steroid binding domain-containing protein</fullName>
    </submittedName>
</protein>
<evidence type="ECO:0000259" key="2">
    <source>
        <dbReference type="SMART" id="SM01117"/>
    </source>
</evidence>
<feature type="domain" description="Cytochrome b5 heme-binding" evidence="2">
    <location>
        <begin position="16"/>
        <end position="111"/>
    </location>
</feature>
<accession>A0ABQ6X0J4</accession>
<dbReference type="Proteomes" id="UP000325395">
    <property type="component" value="Unassembled WGS sequence"/>
</dbReference>